<reference evidence="1" key="1">
    <citation type="submission" date="2016-12" db="EMBL/GenBank/DDBJ databases">
        <title>Gene cluster of aristeromycin and coformycin.</title>
        <authorList>
            <person name="Chen W."/>
            <person name="Xu G."/>
        </authorList>
    </citation>
    <scope>NUCLEOTIDE SEQUENCE</scope>
    <source>
        <strain evidence="1">JCM 5028</strain>
    </source>
</reference>
<evidence type="ECO:0000313" key="1">
    <source>
        <dbReference type="EMBL" id="AUV64157.1"/>
    </source>
</evidence>
<dbReference type="AlphaFoldDB" id="A0A7R6FI44"/>
<sequence length="309" mass="34015">MRPVFDPAAVVPELTRLHHAAVAGDWPAIDTLFAEEPDPYGTVVLADTLAEVPGVEQLLGRVLEHQPHHPLATALLADRHIHLAWEARTGAWAKDVTPEQWEAFRAHLNQAEQLLLWATAYDPGHALAWKLRLTTALGLSLGLSESERRYRNLARVSPSPYGGQRTRLQQLLPKWGGSWEAAHAFAQECFREAPPGGLGGAVVAMYHVERWSSFAAKDRPEYLRRPQVRQELTEAAAGSVLHPACRARHGFVTAHSMFAMLASLADDRQAAAAHFRAMGPYGHTSPWTLLGGDAEALFTEHRDRALAQG</sequence>
<name>A0A7R6FI44_9ACTN</name>
<organism evidence="1">
    <name type="scientific">Streptomyces citricolor</name>
    <dbReference type="NCBI Taxonomy" id="212427"/>
    <lineage>
        <taxon>Bacteria</taxon>
        <taxon>Bacillati</taxon>
        <taxon>Actinomycetota</taxon>
        <taxon>Actinomycetes</taxon>
        <taxon>Kitasatosporales</taxon>
        <taxon>Streptomycetaceae</taxon>
        <taxon>Streptomyces</taxon>
    </lineage>
</organism>
<dbReference type="EMBL" id="KY313601">
    <property type="protein sequence ID" value="AUV64157.1"/>
    <property type="molecule type" value="Genomic_DNA"/>
</dbReference>
<evidence type="ECO:0008006" key="2">
    <source>
        <dbReference type="Google" id="ProtNLM"/>
    </source>
</evidence>
<protein>
    <recommendedName>
        <fullName evidence="2">DUF4034 domain-containing protein</fullName>
    </recommendedName>
</protein>
<accession>A0A7R6FI44</accession>
<proteinExistence type="predicted"/>